<dbReference type="GO" id="GO:0032447">
    <property type="term" value="P:protein urmylation"/>
    <property type="evidence" value="ECO:0007669"/>
    <property type="project" value="UniProtKB-UniRule"/>
</dbReference>
<dbReference type="PANTHER" id="PTHR20882:SF14">
    <property type="entry name" value="CYTOPLASMIC TRNA 2-THIOLATION PROTEIN 2"/>
    <property type="match status" value="1"/>
</dbReference>
<evidence type="ECO:0000313" key="5">
    <source>
        <dbReference type="EMBL" id="CAG6463427.1"/>
    </source>
</evidence>
<dbReference type="InterPro" id="IPR019407">
    <property type="entry name" value="CTU2"/>
</dbReference>
<dbReference type="GO" id="GO:0002143">
    <property type="term" value="P:tRNA wobble position uridine thiolation"/>
    <property type="evidence" value="ECO:0007669"/>
    <property type="project" value="TreeGrafter"/>
</dbReference>
<comment type="function">
    <text evidence="3">Plays a central role in 2-thiolation of mcm(5)S(2)U at tRNA wobble positions of tRNA(Lys), tRNA(Glu) and tRNA(Gln). May act by forming a heterodimer with NCS6/CTU1 that ligates sulfur from thiocarboxylated URM1 onto the uridine of tRNAs at wobble position.</text>
</comment>
<dbReference type="FunFam" id="3.40.50.620:FF:000229">
    <property type="entry name" value="Cytoplasmic tRNA 2-thiolation protein 2"/>
    <property type="match status" value="1"/>
</dbReference>
<comment type="similarity">
    <text evidence="3">Belongs to the CTU2/NCS2 family.</text>
</comment>
<keyword evidence="2 3" id="KW-0819">tRNA processing</keyword>
<dbReference type="GO" id="GO:0016783">
    <property type="term" value="F:sulfurtransferase activity"/>
    <property type="evidence" value="ECO:0007669"/>
    <property type="project" value="TreeGrafter"/>
</dbReference>
<comment type="subcellular location">
    <subcellularLocation>
        <location evidence="3">Cytoplasm</location>
    </subcellularLocation>
</comment>
<protein>
    <recommendedName>
        <fullName evidence="3">Cytoplasmic tRNA 2-thiolation protein 2</fullName>
    </recommendedName>
</protein>
<comment type="pathway">
    <text evidence="3">tRNA modification; 5-methoxycarbonylmethyl-2-thiouridine-tRNA biosynthesis.</text>
</comment>
<name>A0A8D8AUG0_CULPI</name>
<accession>A0A8D8AUG0</accession>
<dbReference type="AlphaFoldDB" id="A0A8D8AUG0"/>
<reference evidence="5" key="1">
    <citation type="submission" date="2021-05" db="EMBL/GenBank/DDBJ databases">
        <authorList>
            <person name="Alioto T."/>
            <person name="Alioto T."/>
            <person name="Gomez Garrido J."/>
        </authorList>
    </citation>
    <scope>NUCLEOTIDE SEQUENCE</scope>
</reference>
<evidence type="ECO:0000256" key="2">
    <source>
        <dbReference type="ARBA" id="ARBA00022694"/>
    </source>
</evidence>
<proteinExistence type="inferred from homology"/>
<dbReference type="UniPathway" id="UPA00988"/>
<evidence type="ECO:0000256" key="4">
    <source>
        <dbReference type="SAM" id="MobiDB-lite"/>
    </source>
</evidence>
<dbReference type="InterPro" id="IPR014729">
    <property type="entry name" value="Rossmann-like_a/b/a_fold"/>
</dbReference>
<dbReference type="Pfam" id="PF10288">
    <property type="entry name" value="CTU2"/>
    <property type="match status" value="1"/>
</dbReference>
<dbReference type="PANTHER" id="PTHR20882">
    <property type="entry name" value="CYTOPLASMIC TRNA 2-THIOLATION PROTEIN 2"/>
    <property type="match status" value="1"/>
</dbReference>
<dbReference type="GO" id="GO:0000049">
    <property type="term" value="F:tRNA binding"/>
    <property type="evidence" value="ECO:0007669"/>
    <property type="project" value="InterPro"/>
</dbReference>
<dbReference type="EMBL" id="HBUE01048003">
    <property type="protein sequence ID" value="CAG6463427.1"/>
    <property type="molecule type" value="Transcribed_RNA"/>
</dbReference>
<feature type="compositionally biased region" description="Acidic residues" evidence="4">
    <location>
        <begin position="1"/>
        <end position="11"/>
    </location>
</feature>
<dbReference type="SUPFAM" id="SSF52402">
    <property type="entry name" value="Adenine nucleotide alpha hydrolases-like"/>
    <property type="match status" value="1"/>
</dbReference>
<sequence length="450" mass="51063">MCSIVEDDFGDEGGAHTMKEESPAPAISATTDEDELCRKCTVHPSVLKLNLKEPQCRECFLHYVRHKFRASLGATKIVRRGSRVLVVFNGCAENVVMLDMIRYGLQQESFKKLRIEPVVVFVSEDHVGREDGERVGVVQEKVRILKQFEFEAYFSVIGAKECVAVEDSDLLERFAEERARFKKILSGFKSATSKQDFIVQNRKQTLKVIAKRLECPYVFLSDIGLDLAKTLLSNVALGRGRSLALDIAFCDDRDEQHKIIRPMRDLNPDEIANYLKHADNELSYITLQVPFKDKPSLQNLTCKFVDGLQQTYPSTVSTVFRTGDKMSCETIKPIGENDNDQDLLSLFEKSLRLDNGSTSVRCKFCHSALDFHGSTTLFATEFSRMVSSRINVELSHEAIVESSKRMEEDARRRVNGEKVEGGEGVEDEMVQLRRELCHSCRNMFVEFNGE</sequence>
<dbReference type="GO" id="GO:0016779">
    <property type="term" value="F:nucleotidyltransferase activity"/>
    <property type="evidence" value="ECO:0007669"/>
    <property type="project" value="UniProtKB-UniRule"/>
</dbReference>
<feature type="region of interest" description="Disordered" evidence="4">
    <location>
        <begin position="1"/>
        <end position="22"/>
    </location>
</feature>
<feature type="compositionally biased region" description="Basic and acidic residues" evidence="4">
    <location>
        <begin position="13"/>
        <end position="22"/>
    </location>
</feature>
<dbReference type="GO" id="GO:0005829">
    <property type="term" value="C:cytosol"/>
    <property type="evidence" value="ECO:0007669"/>
    <property type="project" value="TreeGrafter"/>
</dbReference>
<dbReference type="HAMAP" id="MF_03054">
    <property type="entry name" value="CTU2"/>
    <property type="match status" value="1"/>
</dbReference>
<evidence type="ECO:0000256" key="1">
    <source>
        <dbReference type="ARBA" id="ARBA00022490"/>
    </source>
</evidence>
<evidence type="ECO:0000256" key="3">
    <source>
        <dbReference type="HAMAP-Rule" id="MF_03054"/>
    </source>
</evidence>
<organism evidence="5">
    <name type="scientific">Culex pipiens</name>
    <name type="common">House mosquito</name>
    <dbReference type="NCBI Taxonomy" id="7175"/>
    <lineage>
        <taxon>Eukaryota</taxon>
        <taxon>Metazoa</taxon>
        <taxon>Ecdysozoa</taxon>
        <taxon>Arthropoda</taxon>
        <taxon>Hexapoda</taxon>
        <taxon>Insecta</taxon>
        <taxon>Pterygota</taxon>
        <taxon>Neoptera</taxon>
        <taxon>Endopterygota</taxon>
        <taxon>Diptera</taxon>
        <taxon>Nematocera</taxon>
        <taxon>Culicoidea</taxon>
        <taxon>Culicidae</taxon>
        <taxon>Culicinae</taxon>
        <taxon>Culicini</taxon>
        <taxon>Culex</taxon>
        <taxon>Culex</taxon>
    </lineage>
</organism>
<keyword evidence="1 3" id="KW-0963">Cytoplasm</keyword>
<dbReference type="Gene3D" id="3.40.50.620">
    <property type="entry name" value="HUPs"/>
    <property type="match status" value="1"/>
</dbReference>